<sequence>MSNKLDLTVKKITMEKKVHFLVLKGAIQQEEITLINKYVPNTGAPKYIKILLESSYTEIDTNTILVGDFNTPLKPLGKSSKQKISKEMSILNDSLDQTKLIDIFRTFYPKATEYRFFSSSLGSFSKINHILGHRQHLLKFKEIEILLSIFSDQKANKTKTNKQTNKP</sequence>
<evidence type="ECO:0000313" key="1">
    <source>
        <dbReference type="EMBL" id="KAF6374317.1"/>
    </source>
</evidence>
<dbReference type="AlphaFoldDB" id="A0A7J7ZJ72"/>
<dbReference type="InterPro" id="IPR036691">
    <property type="entry name" value="Endo/exonu/phosph_ase_sf"/>
</dbReference>
<reference evidence="1 2" key="1">
    <citation type="journal article" date="2020" name="Nature">
        <title>Six reference-quality genomes reveal evolution of bat adaptations.</title>
        <authorList>
            <person name="Jebb D."/>
            <person name="Huang Z."/>
            <person name="Pippel M."/>
            <person name="Hughes G.M."/>
            <person name="Lavrichenko K."/>
            <person name="Devanna P."/>
            <person name="Winkler S."/>
            <person name="Jermiin L.S."/>
            <person name="Skirmuntt E.C."/>
            <person name="Katzourakis A."/>
            <person name="Burkitt-Gray L."/>
            <person name="Ray D.A."/>
            <person name="Sullivan K.A.M."/>
            <person name="Roscito J.G."/>
            <person name="Kirilenko B.M."/>
            <person name="Davalos L.M."/>
            <person name="Corthals A.P."/>
            <person name="Power M.L."/>
            <person name="Jones G."/>
            <person name="Ransome R.D."/>
            <person name="Dechmann D.K.N."/>
            <person name="Locatelli A.G."/>
            <person name="Puechmaille S.J."/>
            <person name="Fedrigo O."/>
            <person name="Jarvis E.D."/>
            <person name="Hiller M."/>
            <person name="Vernes S.C."/>
            <person name="Myers E.W."/>
            <person name="Teeling E.C."/>
        </authorList>
    </citation>
    <scope>NUCLEOTIDE SEQUENCE [LARGE SCALE GENOMIC DNA]</scope>
    <source>
        <strain evidence="1">MPipKuh1</strain>
        <tissue evidence="1">Flight muscle</tissue>
    </source>
</reference>
<gene>
    <name evidence="1" type="ORF">mPipKuh1_009538</name>
</gene>
<keyword evidence="2" id="KW-1185">Reference proteome</keyword>
<organism evidence="1 2">
    <name type="scientific">Pipistrellus kuhlii</name>
    <name type="common">Kuhl's pipistrelle</name>
    <dbReference type="NCBI Taxonomy" id="59472"/>
    <lineage>
        <taxon>Eukaryota</taxon>
        <taxon>Metazoa</taxon>
        <taxon>Chordata</taxon>
        <taxon>Craniata</taxon>
        <taxon>Vertebrata</taxon>
        <taxon>Euteleostomi</taxon>
        <taxon>Mammalia</taxon>
        <taxon>Eutheria</taxon>
        <taxon>Laurasiatheria</taxon>
        <taxon>Chiroptera</taxon>
        <taxon>Yangochiroptera</taxon>
        <taxon>Vespertilionidae</taxon>
        <taxon>Pipistrellus</taxon>
    </lineage>
</organism>
<dbReference type="SUPFAM" id="SSF56219">
    <property type="entry name" value="DNase I-like"/>
    <property type="match status" value="1"/>
</dbReference>
<proteinExistence type="predicted"/>
<comment type="caution">
    <text evidence="1">The sequence shown here is derived from an EMBL/GenBank/DDBJ whole genome shotgun (WGS) entry which is preliminary data.</text>
</comment>
<dbReference type="Gene3D" id="3.60.10.10">
    <property type="entry name" value="Endonuclease/exonuclease/phosphatase"/>
    <property type="match status" value="1"/>
</dbReference>
<dbReference type="EMBL" id="JACAGB010000003">
    <property type="protein sequence ID" value="KAF6374317.1"/>
    <property type="molecule type" value="Genomic_DNA"/>
</dbReference>
<dbReference type="Proteomes" id="UP000558488">
    <property type="component" value="Unassembled WGS sequence"/>
</dbReference>
<accession>A0A7J7ZJ72</accession>
<name>A0A7J7ZJ72_PIPKU</name>
<evidence type="ECO:0000313" key="2">
    <source>
        <dbReference type="Proteomes" id="UP000558488"/>
    </source>
</evidence>
<protein>
    <recommendedName>
        <fullName evidence="3">Endonuclease/exonuclease/phosphatase domain-containing protein</fullName>
    </recommendedName>
</protein>
<evidence type="ECO:0008006" key="3">
    <source>
        <dbReference type="Google" id="ProtNLM"/>
    </source>
</evidence>